<organism evidence="2 3">
    <name type="scientific">Tagetes erecta</name>
    <name type="common">African marigold</name>
    <dbReference type="NCBI Taxonomy" id="13708"/>
    <lineage>
        <taxon>Eukaryota</taxon>
        <taxon>Viridiplantae</taxon>
        <taxon>Streptophyta</taxon>
        <taxon>Embryophyta</taxon>
        <taxon>Tracheophyta</taxon>
        <taxon>Spermatophyta</taxon>
        <taxon>Magnoliopsida</taxon>
        <taxon>eudicotyledons</taxon>
        <taxon>Gunneridae</taxon>
        <taxon>Pentapetalae</taxon>
        <taxon>asterids</taxon>
        <taxon>campanulids</taxon>
        <taxon>Asterales</taxon>
        <taxon>Asteraceae</taxon>
        <taxon>Asteroideae</taxon>
        <taxon>Heliantheae alliance</taxon>
        <taxon>Tageteae</taxon>
        <taxon>Tagetes</taxon>
    </lineage>
</organism>
<evidence type="ECO:0000313" key="2">
    <source>
        <dbReference type="EMBL" id="KAK1413284.1"/>
    </source>
</evidence>
<keyword evidence="3" id="KW-1185">Reference proteome</keyword>
<proteinExistence type="predicted"/>
<dbReference type="Proteomes" id="UP001229421">
    <property type="component" value="Unassembled WGS sequence"/>
</dbReference>
<comment type="caution">
    <text evidence="2">The sequence shown here is derived from an EMBL/GenBank/DDBJ whole genome shotgun (WGS) entry which is preliminary data.</text>
</comment>
<feature type="compositionally biased region" description="Acidic residues" evidence="1">
    <location>
        <begin position="208"/>
        <end position="226"/>
    </location>
</feature>
<dbReference type="AlphaFoldDB" id="A0AAD8NKU8"/>
<sequence length="226" mass="25976">MQFHLSSICHSLYPHQRSIYIKMMGKLSIPEIDSTDHIAKRPSSIVGGDERASSVGVSGFTDLFGKRIERRRGVFDVTTYNLQALAVHIKTYHTDPKIFLELEKRVVSDKEAIRIWFRELRKKWTEPQSREDASRFIIKVLYELYGGYPRVGDLQGLLVHYGLPTYWELNPKAGDRVLFTGKMQAYFDEKFSPLHVCFGEKLSPLQSDSDEELSLMEADSDVELSP</sequence>
<dbReference type="EMBL" id="JAUHHV010000009">
    <property type="protein sequence ID" value="KAK1413284.1"/>
    <property type="molecule type" value="Genomic_DNA"/>
</dbReference>
<feature type="region of interest" description="Disordered" evidence="1">
    <location>
        <begin position="206"/>
        <end position="226"/>
    </location>
</feature>
<evidence type="ECO:0000313" key="3">
    <source>
        <dbReference type="Proteomes" id="UP001229421"/>
    </source>
</evidence>
<name>A0AAD8NKU8_TARER</name>
<evidence type="ECO:0000256" key="1">
    <source>
        <dbReference type="SAM" id="MobiDB-lite"/>
    </source>
</evidence>
<gene>
    <name evidence="2" type="ORF">QVD17_35055</name>
</gene>
<protein>
    <submittedName>
        <fullName evidence="2">Uncharacterized protein</fullName>
    </submittedName>
</protein>
<reference evidence="2" key="1">
    <citation type="journal article" date="2023" name="bioRxiv">
        <title>Improved chromosome-level genome assembly for marigold (Tagetes erecta).</title>
        <authorList>
            <person name="Jiang F."/>
            <person name="Yuan L."/>
            <person name="Wang S."/>
            <person name="Wang H."/>
            <person name="Xu D."/>
            <person name="Wang A."/>
            <person name="Fan W."/>
        </authorList>
    </citation>
    <scope>NUCLEOTIDE SEQUENCE</scope>
    <source>
        <strain evidence="2">WSJ</strain>
        <tissue evidence="2">Leaf</tissue>
    </source>
</reference>
<accession>A0AAD8NKU8</accession>